<dbReference type="Proteomes" id="UP000176504">
    <property type="component" value="Unassembled WGS sequence"/>
</dbReference>
<sequence>MKPLKDVVTTYFNEENIVTEETVALKDKWSTNLGRMPLSKSSFFYFKPIPFIETDKKIFFDRRVTYLFQSFVSLFIGPLLLVSFVFIVEASTEAYFPNYYYLLVVVLTLLVGIINVYINNVSLQNILTFDKTWITEKAIDGNKTILKGSIPQGKHSYSLICFITNNADKLPLLDKLTYKTCINLFEVKFDLEFEKK</sequence>
<name>A0A1F4VC37_UNCKA</name>
<evidence type="ECO:0000256" key="1">
    <source>
        <dbReference type="SAM" id="Phobius"/>
    </source>
</evidence>
<keyword evidence="1" id="KW-0812">Transmembrane</keyword>
<dbReference type="EMBL" id="MEVI01000004">
    <property type="protein sequence ID" value="OGC54812.1"/>
    <property type="molecule type" value="Genomic_DNA"/>
</dbReference>
<evidence type="ECO:0000313" key="2">
    <source>
        <dbReference type="EMBL" id="OGC54812.1"/>
    </source>
</evidence>
<comment type="caution">
    <text evidence="2">The sequence shown here is derived from an EMBL/GenBank/DDBJ whole genome shotgun (WGS) entry which is preliminary data.</text>
</comment>
<reference evidence="2 3" key="1">
    <citation type="journal article" date="2016" name="Nat. Commun.">
        <title>Thousands of microbial genomes shed light on interconnected biogeochemical processes in an aquifer system.</title>
        <authorList>
            <person name="Anantharaman K."/>
            <person name="Brown C.T."/>
            <person name="Hug L.A."/>
            <person name="Sharon I."/>
            <person name="Castelle C.J."/>
            <person name="Probst A.J."/>
            <person name="Thomas B.C."/>
            <person name="Singh A."/>
            <person name="Wilkins M.J."/>
            <person name="Karaoz U."/>
            <person name="Brodie E.L."/>
            <person name="Williams K.H."/>
            <person name="Hubbard S.S."/>
            <person name="Banfield J.F."/>
        </authorList>
    </citation>
    <scope>NUCLEOTIDE SEQUENCE [LARGE SCALE GENOMIC DNA]</scope>
</reference>
<protein>
    <submittedName>
        <fullName evidence="2">Uncharacterized protein</fullName>
    </submittedName>
</protein>
<keyword evidence="1" id="KW-0472">Membrane</keyword>
<accession>A0A1F4VC37</accession>
<dbReference type="AlphaFoldDB" id="A0A1F4VC37"/>
<feature type="transmembrane region" description="Helical" evidence="1">
    <location>
        <begin position="99"/>
        <end position="118"/>
    </location>
</feature>
<feature type="transmembrane region" description="Helical" evidence="1">
    <location>
        <begin position="66"/>
        <end position="87"/>
    </location>
</feature>
<keyword evidence="1" id="KW-1133">Transmembrane helix</keyword>
<gene>
    <name evidence="2" type="ORF">A3A78_05040</name>
</gene>
<proteinExistence type="predicted"/>
<evidence type="ECO:0000313" key="3">
    <source>
        <dbReference type="Proteomes" id="UP000176504"/>
    </source>
</evidence>
<organism evidence="2 3">
    <name type="scientific">candidate division WWE3 bacterium RIFCSPLOWO2_01_FULL_41_18</name>
    <dbReference type="NCBI Taxonomy" id="1802625"/>
    <lineage>
        <taxon>Bacteria</taxon>
        <taxon>Katanobacteria</taxon>
    </lineage>
</organism>